<dbReference type="CDD" id="cd17909">
    <property type="entry name" value="CheC_ClassI"/>
    <property type="match status" value="1"/>
</dbReference>
<dbReference type="PANTHER" id="PTHR43693:SF1">
    <property type="entry name" value="PROTEIN PHOSPHATASE CHEZ"/>
    <property type="match status" value="1"/>
</dbReference>
<protein>
    <recommendedName>
        <fullName evidence="3">CheC-like protein domain-containing protein</fullName>
    </recommendedName>
</protein>
<reference evidence="4 5" key="1">
    <citation type="submission" date="2015-06" db="EMBL/GenBank/DDBJ databases">
        <authorList>
            <person name="Wibberg Daniel"/>
        </authorList>
    </citation>
    <scope>NUCLEOTIDE SEQUENCE [LARGE SCALE GENOMIC DNA]</scope>
    <source>
        <strain evidence="4 5">T3/55T</strain>
    </source>
</reference>
<dbReference type="Gene3D" id="3.40.1550.10">
    <property type="entry name" value="CheC-like"/>
    <property type="match status" value="1"/>
</dbReference>
<feature type="domain" description="CheC-like protein" evidence="3">
    <location>
        <begin position="115"/>
        <end position="144"/>
    </location>
</feature>
<sequence>MSDIDFNKINSMEFDVLREIGNIGAGNATTALSQMINSKIDMKVPNVELLEFKNLADIVGGADRIVVGILFTLENDIDGMMMFMMDMPASRYLVNILLGNPQPDDLSGDYEFSEMELSALSEIGNIIAGAYLSSLSTLTNLTITSSIPYMAIDMAGAILSVPAIEFGKIGDKALLIETEFGDKEKSVNGYFILIPTLNSYKAILNSLGL</sequence>
<dbReference type="InterPro" id="IPR028976">
    <property type="entry name" value="CheC-like_sf"/>
</dbReference>
<dbReference type="EMBL" id="CVTD020000015">
    <property type="protein sequence ID" value="CRZ34539.1"/>
    <property type="molecule type" value="Genomic_DNA"/>
</dbReference>
<dbReference type="InterPro" id="IPR007597">
    <property type="entry name" value="CheC"/>
</dbReference>
<dbReference type="AlphaFoldDB" id="A0A0H5SGF8"/>
<dbReference type="GO" id="GO:0006935">
    <property type="term" value="P:chemotaxis"/>
    <property type="evidence" value="ECO:0007669"/>
    <property type="project" value="UniProtKB-KW"/>
</dbReference>
<keyword evidence="1" id="KW-0145">Chemotaxis</keyword>
<proteinExistence type="predicted"/>
<evidence type="ECO:0000256" key="2">
    <source>
        <dbReference type="ARBA" id="ARBA00022801"/>
    </source>
</evidence>
<evidence type="ECO:0000256" key="1">
    <source>
        <dbReference type="ARBA" id="ARBA00022500"/>
    </source>
</evidence>
<name>A0A0H5SGF8_HERHM</name>
<dbReference type="SUPFAM" id="SSF103039">
    <property type="entry name" value="CheC-like"/>
    <property type="match status" value="1"/>
</dbReference>
<accession>A0A0H5SGF8</accession>
<dbReference type="InterPro" id="IPR050992">
    <property type="entry name" value="CheZ_family_phosphatases"/>
</dbReference>
<dbReference type="Proteomes" id="UP000236497">
    <property type="component" value="Unassembled WGS sequence"/>
</dbReference>
<dbReference type="Pfam" id="PF04509">
    <property type="entry name" value="CheC"/>
    <property type="match status" value="2"/>
</dbReference>
<dbReference type="RefSeq" id="WP_242967569.1">
    <property type="nucleotide sequence ID" value="NZ_CVTD020000015.1"/>
</dbReference>
<feature type="domain" description="CheC-like protein" evidence="3">
    <location>
        <begin position="12"/>
        <end position="48"/>
    </location>
</feature>
<evidence type="ECO:0000259" key="3">
    <source>
        <dbReference type="Pfam" id="PF04509"/>
    </source>
</evidence>
<keyword evidence="2" id="KW-0378">Hydrolase</keyword>
<dbReference type="GO" id="GO:0016787">
    <property type="term" value="F:hydrolase activity"/>
    <property type="evidence" value="ECO:0007669"/>
    <property type="project" value="UniProtKB-KW"/>
</dbReference>
<keyword evidence="5" id="KW-1185">Reference proteome</keyword>
<evidence type="ECO:0000313" key="5">
    <source>
        <dbReference type="Proteomes" id="UP000236497"/>
    </source>
</evidence>
<evidence type="ECO:0000313" key="4">
    <source>
        <dbReference type="EMBL" id="CRZ34539.1"/>
    </source>
</evidence>
<dbReference type="PANTHER" id="PTHR43693">
    <property type="entry name" value="PROTEIN PHOSPHATASE CHEZ"/>
    <property type="match status" value="1"/>
</dbReference>
<organism evidence="4 5">
    <name type="scientific">Herbinix hemicellulosilytica</name>
    <dbReference type="NCBI Taxonomy" id="1564487"/>
    <lineage>
        <taxon>Bacteria</taxon>
        <taxon>Bacillati</taxon>
        <taxon>Bacillota</taxon>
        <taxon>Clostridia</taxon>
        <taxon>Lachnospirales</taxon>
        <taxon>Lachnospiraceae</taxon>
        <taxon>Herbinix</taxon>
    </lineage>
</organism>
<gene>
    <name evidence="4" type="ORF">HHT355_1338</name>
</gene>